<accession>A0AAV7NJQ3</accession>
<feature type="coiled-coil region" evidence="1">
    <location>
        <begin position="156"/>
        <end position="183"/>
    </location>
</feature>
<evidence type="ECO:0000313" key="4">
    <source>
        <dbReference type="Proteomes" id="UP001066276"/>
    </source>
</evidence>
<organism evidence="3 4">
    <name type="scientific">Pleurodeles waltl</name>
    <name type="common">Iberian ribbed newt</name>
    <dbReference type="NCBI Taxonomy" id="8319"/>
    <lineage>
        <taxon>Eukaryota</taxon>
        <taxon>Metazoa</taxon>
        <taxon>Chordata</taxon>
        <taxon>Craniata</taxon>
        <taxon>Vertebrata</taxon>
        <taxon>Euteleostomi</taxon>
        <taxon>Amphibia</taxon>
        <taxon>Batrachia</taxon>
        <taxon>Caudata</taxon>
        <taxon>Salamandroidea</taxon>
        <taxon>Salamandridae</taxon>
        <taxon>Pleurodelinae</taxon>
        <taxon>Pleurodeles</taxon>
    </lineage>
</organism>
<feature type="compositionally biased region" description="Gly residues" evidence="2">
    <location>
        <begin position="295"/>
        <end position="314"/>
    </location>
</feature>
<evidence type="ECO:0000256" key="2">
    <source>
        <dbReference type="SAM" id="MobiDB-lite"/>
    </source>
</evidence>
<evidence type="ECO:0000313" key="3">
    <source>
        <dbReference type="EMBL" id="KAJ1114842.1"/>
    </source>
</evidence>
<keyword evidence="1" id="KW-0175">Coiled coil</keyword>
<name>A0AAV7NJQ3_PLEWA</name>
<feature type="region of interest" description="Disordered" evidence="2">
    <location>
        <begin position="286"/>
        <end position="314"/>
    </location>
</feature>
<dbReference type="EMBL" id="JANPWB010000012">
    <property type="protein sequence ID" value="KAJ1114842.1"/>
    <property type="molecule type" value="Genomic_DNA"/>
</dbReference>
<keyword evidence="4" id="KW-1185">Reference proteome</keyword>
<feature type="region of interest" description="Disordered" evidence="2">
    <location>
        <begin position="1"/>
        <end position="48"/>
    </location>
</feature>
<proteinExistence type="predicted"/>
<comment type="caution">
    <text evidence="3">The sequence shown here is derived from an EMBL/GenBank/DDBJ whole genome shotgun (WGS) entry which is preliminary data.</text>
</comment>
<evidence type="ECO:0000256" key="1">
    <source>
        <dbReference type="SAM" id="Coils"/>
    </source>
</evidence>
<dbReference type="Proteomes" id="UP001066276">
    <property type="component" value="Chromosome 8"/>
</dbReference>
<protein>
    <submittedName>
        <fullName evidence="3">Uncharacterized protein</fullName>
    </submittedName>
</protein>
<reference evidence="3" key="1">
    <citation type="journal article" date="2022" name="bioRxiv">
        <title>Sequencing and chromosome-scale assembly of the giantPleurodeles waltlgenome.</title>
        <authorList>
            <person name="Brown T."/>
            <person name="Elewa A."/>
            <person name="Iarovenko S."/>
            <person name="Subramanian E."/>
            <person name="Araus A.J."/>
            <person name="Petzold A."/>
            <person name="Susuki M."/>
            <person name="Suzuki K.-i.T."/>
            <person name="Hayashi T."/>
            <person name="Toyoda A."/>
            <person name="Oliveira C."/>
            <person name="Osipova E."/>
            <person name="Leigh N.D."/>
            <person name="Simon A."/>
            <person name="Yun M.H."/>
        </authorList>
    </citation>
    <scope>NUCLEOTIDE SEQUENCE</scope>
    <source>
        <strain evidence="3">20211129_DDA</strain>
        <tissue evidence="3">Liver</tissue>
    </source>
</reference>
<sequence length="314" mass="34670">MSSRVRKMGKTDKNQAKLQFDSCKSRGPAGDGAEFGSEREPGMPSGEEQDLHQILLAMQHSLTQTDGKIDFLSYRMDRMTEHLDKHAECLDQSERRVSEVEDGQTQLATSHVKLNKELNSLHLKIHKGSVASVGVVWETFKVYIRGITIAKHAWVLKSFRGCLQLLEQDLAQLEQNHQTSADNQTLGHMHAKLLEIQDTALAEIQHLEKYATACVYGEGERPSSVLANLIRPNREIIAVQAEDSSVLRDPERTVARFREYYQSQGHPRSGGDLGLSDTHFYATAGRQGNPYGSFDSGGDGRCTGGNGGGQGHGP</sequence>
<gene>
    <name evidence="3" type="ORF">NDU88_003072</name>
</gene>
<dbReference type="AlphaFoldDB" id="A0AAV7NJQ3"/>